<comment type="caution">
    <text evidence="2">The sequence shown here is derived from an EMBL/GenBank/DDBJ whole genome shotgun (WGS) entry which is preliminary data.</text>
</comment>
<proteinExistence type="predicted"/>
<evidence type="ECO:0000313" key="2">
    <source>
        <dbReference type="EMBL" id="KAI5353221.1"/>
    </source>
</evidence>
<evidence type="ECO:0000313" key="3">
    <source>
        <dbReference type="Proteomes" id="UP001054821"/>
    </source>
</evidence>
<dbReference type="AlphaFoldDB" id="A0AAD5F4Q0"/>
<dbReference type="Proteomes" id="UP001054821">
    <property type="component" value="Chromosome 1"/>
</dbReference>
<dbReference type="EMBL" id="JAJFAZ020000001">
    <property type="protein sequence ID" value="KAI5353221.1"/>
    <property type="molecule type" value="Genomic_DNA"/>
</dbReference>
<reference evidence="2 3" key="1">
    <citation type="journal article" date="2022" name="G3 (Bethesda)">
        <title>Whole-genome sequence and methylome profiling of the almond [Prunus dulcis (Mill.) D.A. Webb] cultivar 'Nonpareil'.</title>
        <authorList>
            <person name="D'Amico-Willman K.M."/>
            <person name="Ouma W.Z."/>
            <person name="Meulia T."/>
            <person name="Sideli G.M."/>
            <person name="Gradziel T.M."/>
            <person name="Fresnedo-Ramirez J."/>
        </authorList>
    </citation>
    <scope>NUCLEOTIDE SEQUENCE [LARGE SCALE GENOMIC DNA]</scope>
    <source>
        <strain evidence="2">Clone GOH B32 T37-40</strain>
    </source>
</reference>
<name>A0AAD5F4Q0_PRUDU</name>
<feature type="compositionally biased region" description="Pro residues" evidence="1">
    <location>
        <begin position="34"/>
        <end position="47"/>
    </location>
</feature>
<organism evidence="2 3">
    <name type="scientific">Prunus dulcis</name>
    <name type="common">Almond</name>
    <name type="synonym">Amygdalus dulcis</name>
    <dbReference type="NCBI Taxonomy" id="3755"/>
    <lineage>
        <taxon>Eukaryota</taxon>
        <taxon>Viridiplantae</taxon>
        <taxon>Streptophyta</taxon>
        <taxon>Embryophyta</taxon>
        <taxon>Tracheophyta</taxon>
        <taxon>Spermatophyta</taxon>
        <taxon>Magnoliopsida</taxon>
        <taxon>eudicotyledons</taxon>
        <taxon>Gunneridae</taxon>
        <taxon>Pentapetalae</taxon>
        <taxon>rosids</taxon>
        <taxon>fabids</taxon>
        <taxon>Rosales</taxon>
        <taxon>Rosaceae</taxon>
        <taxon>Amygdaloideae</taxon>
        <taxon>Amygdaleae</taxon>
        <taxon>Prunus</taxon>
    </lineage>
</organism>
<protein>
    <submittedName>
        <fullName evidence="2">Uncharacterized protein</fullName>
    </submittedName>
</protein>
<accession>A0AAD5F4Q0</accession>
<evidence type="ECO:0000256" key="1">
    <source>
        <dbReference type="SAM" id="MobiDB-lite"/>
    </source>
</evidence>
<keyword evidence="3" id="KW-1185">Reference proteome</keyword>
<sequence>MSFTIFQPASVPLLHSHAHLSSPLPPMSILRRPQPQPPKTKTTPPPLRQCRRRSTPGHRALDPSPHLSEIEPAAESLFHVRIDLSDAPDLASSHTRRWPVSPASRPGRVQTLVSGHRFAAFVGGDKGRVSSSW</sequence>
<feature type="region of interest" description="Disordered" evidence="1">
    <location>
        <begin position="24"/>
        <end position="68"/>
    </location>
</feature>
<gene>
    <name evidence="2" type="ORF">L3X38_006114</name>
</gene>